<sequence>MATRTPPRFVPTLTEVVQGAAATPASAPVAEEQLVHRIMQRVDLTLDRRLREAIAAVVVEHSRALAPALRQEIEAVVAAAVSEALAEELGAQGKPPPSQR</sequence>
<accession>A0A4Z0C9I8</accession>
<protein>
    <recommendedName>
        <fullName evidence="3">DUF2486 family protein</fullName>
    </recommendedName>
</protein>
<dbReference type="Proteomes" id="UP000297839">
    <property type="component" value="Unassembled WGS sequence"/>
</dbReference>
<evidence type="ECO:0008006" key="3">
    <source>
        <dbReference type="Google" id="ProtNLM"/>
    </source>
</evidence>
<evidence type="ECO:0000313" key="2">
    <source>
        <dbReference type="Proteomes" id="UP000297839"/>
    </source>
</evidence>
<keyword evidence="2" id="KW-1185">Reference proteome</keyword>
<proteinExistence type="predicted"/>
<comment type="caution">
    <text evidence="1">The sequence shown here is derived from an EMBL/GenBank/DDBJ whole genome shotgun (WGS) entry which is preliminary data.</text>
</comment>
<evidence type="ECO:0000313" key="1">
    <source>
        <dbReference type="EMBL" id="TFZ08273.1"/>
    </source>
</evidence>
<organism evidence="1 2">
    <name type="scientific">Ramlibacter humi</name>
    <dbReference type="NCBI Taxonomy" id="2530451"/>
    <lineage>
        <taxon>Bacteria</taxon>
        <taxon>Pseudomonadati</taxon>
        <taxon>Pseudomonadota</taxon>
        <taxon>Betaproteobacteria</taxon>
        <taxon>Burkholderiales</taxon>
        <taxon>Comamonadaceae</taxon>
        <taxon>Ramlibacter</taxon>
    </lineage>
</organism>
<dbReference type="AlphaFoldDB" id="A0A4Z0C9I8"/>
<name>A0A4Z0C9I8_9BURK</name>
<reference evidence="1 2" key="1">
    <citation type="submission" date="2019-03" db="EMBL/GenBank/DDBJ databases">
        <title>Ramlibacter sp. 18x22-1, whole genome shotgun sequence.</title>
        <authorList>
            <person name="Zhang X."/>
            <person name="Feng G."/>
            <person name="Zhu H."/>
        </authorList>
    </citation>
    <scope>NUCLEOTIDE SEQUENCE [LARGE SCALE GENOMIC DNA]</scope>
    <source>
        <strain evidence="1 2">18x22-1</strain>
    </source>
</reference>
<dbReference type="EMBL" id="SMLK01000001">
    <property type="protein sequence ID" value="TFZ08273.1"/>
    <property type="molecule type" value="Genomic_DNA"/>
</dbReference>
<gene>
    <name evidence="1" type="ORF">EZ216_03685</name>
</gene>
<dbReference type="OrthoDB" id="9154315at2"/>
<dbReference type="RefSeq" id="WP_135248210.1">
    <property type="nucleotide sequence ID" value="NZ_SMLK01000001.1"/>
</dbReference>